<dbReference type="AlphaFoldDB" id="A0A176VHH0"/>
<proteinExistence type="predicted"/>
<dbReference type="Proteomes" id="UP001162541">
    <property type="component" value="Chromosome 5"/>
</dbReference>
<evidence type="ECO:0000259" key="3">
    <source>
        <dbReference type="PROSITE" id="PS50089"/>
    </source>
</evidence>
<organism evidence="5 6">
    <name type="scientific">Marchantia polymorpha subsp. ruderalis</name>
    <dbReference type="NCBI Taxonomy" id="1480154"/>
    <lineage>
        <taxon>Eukaryota</taxon>
        <taxon>Viridiplantae</taxon>
        <taxon>Streptophyta</taxon>
        <taxon>Embryophyta</taxon>
        <taxon>Marchantiophyta</taxon>
        <taxon>Marchantiopsida</taxon>
        <taxon>Marchantiidae</taxon>
        <taxon>Marchantiales</taxon>
        <taxon>Marchantiaceae</taxon>
        <taxon>Marchantia</taxon>
    </lineage>
</organism>
<dbReference type="PANTHER" id="PTHR14879">
    <property type="entry name" value="CASPASE REGULATOR, RING FINGER DOMAIN-CONTAINING"/>
    <property type="match status" value="1"/>
</dbReference>
<evidence type="ECO:0000256" key="1">
    <source>
        <dbReference type="PROSITE-ProRule" id="PRU00175"/>
    </source>
</evidence>
<dbReference type="PROSITE" id="PS50089">
    <property type="entry name" value="ZF_RING_2"/>
    <property type="match status" value="1"/>
</dbReference>
<keyword evidence="1" id="KW-0479">Metal-binding</keyword>
<reference evidence="4" key="2">
    <citation type="journal article" date="2019" name="Curr. Biol.">
        <title>Chromatin organization in early land plants reveals an ancestral association between H3K27me3, transposons, and constitutive heterochromatin.</title>
        <authorList>
            <person name="Montgomery S.A."/>
            <person name="Tanizawa Y."/>
            <person name="Galik B."/>
            <person name="Wang N."/>
            <person name="Ito T."/>
            <person name="Mochizuki T."/>
            <person name="Akimcheva S."/>
            <person name="Bowman J."/>
            <person name="Cognat V."/>
            <person name="Drouard L."/>
            <person name="Ekker H."/>
            <person name="Houng S."/>
            <person name="Kohchi T."/>
            <person name="Lin S."/>
            <person name="Liu L.D."/>
            <person name="Nakamura Y."/>
            <person name="Valeeva L.R."/>
            <person name="Shakirov E.V."/>
            <person name="Shippen D.E."/>
            <person name="Wei W."/>
            <person name="Yagura M."/>
            <person name="Yamaoka S."/>
            <person name="Yamato K.T."/>
            <person name="Liu C."/>
            <person name="Berger F."/>
        </authorList>
    </citation>
    <scope>NUCLEOTIDE SEQUENCE [LARGE SCALE GENOMIC DNA]</scope>
    <source>
        <strain evidence="4">Tak-1</strain>
    </source>
</reference>
<dbReference type="EMBL" id="AP019870">
    <property type="protein sequence ID" value="BBN12780.1"/>
    <property type="molecule type" value="Genomic_DNA"/>
</dbReference>
<accession>A0A176VHH0</accession>
<keyword evidence="2" id="KW-0175">Coiled coil</keyword>
<sequence length="299" mass="34245">MTSQRRPRCKAPIGGEKHSEKISQSRAIMVCEDILSMLEDEAQGVESNRPRVADDASVLADLEPTSTSTGVASECRMILDSLENLSVLRMREERTCSYIKQLNGVSRDLQLQEQELIARLNQINEDRTKLHIKLNLLECALCSMRSAREEKERVLNDHCTRAMELHEEKVSLLELSVEGHRERVRSLESVVHELKTTADRNQEYESALLRLETEKEKQESERARFRTELDMAAQALEKEVDKHICQICMNRSRNALVMPCMHFLFCSDCLHAHQGRSNECPTCRGSISAIIHCKLNVER</sequence>
<evidence type="ECO:0000313" key="7">
    <source>
        <dbReference type="Proteomes" id="UP001162541"/>
    </source>
</evidence>
<dbReference type="InterPro" id="IPR001841">
    <property type="entry name" value="Znf_RING"/>
</dbReference>
<dbReference type="SMART" id="SM00184">
    <property type="entry name" value="RING"/>
    <property type="match status" value="1"/>
</dbReference>
<reference evidence="5 6" key="1">
    <citation type="submission" date="2016-03" db="EMBL/GenBank/DDBJ databases">
        <title>Mechanisms controlling the formation of the plant cell surface in tip-growing cells are functionally conserved among land plants.</title>
        <authorList>
            <person name="Honkanen S."/>
            <person name="Jones V.A."/>
            <person name="Morieri G."/>
            <person name="Champion C."/>
            <person name="Hetherington A.J."/>
            <person name="Kelly S."/>
            <person name="Saint-Marcoux D."/>
            <person name="Proust H."/>
            <person name="Prescott H."/>
            <person name="Dolan L."/>
        </authorList>
    </citation>
    <scope>NUCLEOTIDE SEQUENCE [LARGE SCALE GENOMIC DNA]</scope>
    <source>
        <strain evidence="6">cv. Tak-1 and cv. Tak-2</strain>
        <tissue evidence="5">Whole gametophyte</tissue>
    </source>
</reference>
<dbReference type="SUPFAM" id="SSF57850">
    <property type="entry name" value="RING/U-box"/>
    <property type="match status" value="1"/>
</dbReference>
<keyword evidence="1" id="KW-0863">Zinc-finger</keyword>
<dbReference type="Gene3D" id="3.30.40.10">
    <property type="entry name" value="Zinc/RING finger domain, C3HC4 (zinc finger)"/>
    <property type="match status" value="1"/>
</dbReference>
<protein>
    <recommendedName>
        <fullName evidence="3">RING-type domain-containing protein</fullName>
    </recommendedName>
</protein>
<feature type="domain" description="RING-type" evidence="3">
    <location>
        <begin position="245"/>
        <end position="284"/>
    </location>
</feature>
<dbReference type="InterPro" id="IPR051728">
    <property type="entry name" value="RING-FYVE_E3_ubiquitin-ligase"/>
</dbReference>
<dbReference type="Pfam" id="PF13920">
    <property type="entry name" value="zf-C3HC4_3"/>
    <property type="match status" value="1"/>
</dbReference>
<evidence type="ECO:0000313" key="4">
    <source>
        <dbReference type="EMBL" id="BBN12780.1"/>
    </source>
</evidence>
<gene>
    <name evidence="5" type="ORF">AXG93_704s1010</name>
    <name evidence="4" type="ORF">Mp_5g22850</name>
</gene>
<name>A0A176VHH0_MARPO</name>
<evidence type="ECO:0000313" key="5">
    <source>
        <dbReference type="EMBL" id="OAE20398.1"/>
    </source>
</evidence>
<dbReference type="PANTHER" id="PTHR14879:SF5">
    <property type="entry name" value="RING-TYPE DOMAIN-CONTAINING PROTEIN"/>
    <property type="match status" value="1"/>
</dbReference>
<evidence type="ECO:0000256" key="2">
    <source>
        <dbReference type="SAM" id="Coils"/>
    </source>
</evidence>
<reference evidence="7" key="3">
    <citation type="journal article" date="2020" name="Curr. Biol.">
        <title>Chromatin organization in early land plants reveals an ancestral association between H3K27me3, transposons, and constitutive heterochromatin.</title>
        <authorList>
            <person name="Montgomery S.A."/>
            <person name="Tanizawa Y."/>
            <person name="Galik B."/>
            <person name="Wang N."/>
            <person name="Ito T."/>
            <person name="Mochizuki T."/>
            <person name="Akimcheva S."/>
            <person name="Bowman J.L."/>
            <person name="Cognat V."/>
            <person name="Marechal-Drouard L."/>
            <person name="Ekker H."/>
            <person name="Hong S.F."/>
            <person name="Kohchi T."/>
            <person name="Lin S.S."/>
            <person name="Liu L.D."/>
            <person name="Nakamura Y."/>
            <person name="Valeeva L.R."/>
            <person name="Shakirov E.V."/>
            <person name="Shippen D.E."/>
            <person name="Wei W.L."/>
            <person name="Yagura M."/>
            <person name="Yamaoka S."/>
            <person name="Yamato K.T."/>
            <person name="Liu C."/>
            <person name="Berger F."/>
        </authorList>
    </citation>
    <scope>NUCLEOTIDE SEQUENCE [LARGE SCALE GENOMIC DNA]</scope>
    <source>
        <strain evidence="7">Tak-1</strain>
    </source>
</reference>
<keyword evidence="1" id="KW-0862">Zinc</keyword>
<dbReference type="InterPro" id="IPR013083">
    <property type="entry name" value="Znf_RING/FYVE/PHD"/>
</dbReference>
<dbReference type="EMBL" id="LVLJ01003618">
    <property type="protein sequence ID" value="OAE20398.1"/>
    <property type="molecule type" value="Genomic_DNA"/>
</dbReference>
<evidence type="ECO:0000313" key="6">
    <source>
        <dbReference type="Proteomes" id="UP000077202"/>
    </source>
</evidence>
<dbReference type="Proteomes" id="UP000077202">
    <property type="component" value="Unassembled WGS sequence"/>
</dbReference>
<dbReference type="GO" id="GO:0008270">
    <property type="term" value="F:zinc ion binding"/>
    <property type="evidence" value="ECO:0007669"/>
    <property type="project" value="UniProtKB-KW"/>
</dbReference>
<feature type="coiled-coil region" evidence="2">
    <location>
        <begin position="194"/>
        <end position="235"/>
    </location>
</feature>
<keyword evidence="6" id="KW-1185">Reference proteome</keyword>